<keyword evidence="5" id="KW-1185">Reference proteome</keyword>
<keyword evidence="2" id="KW-0378">Hydrolase</keyword>
<organism evidence="4 5">
    <name type="scientific">Paenibacillus radicis</name>
    <name type="common">ex Xue et al. 2023</name>
    <dbReference type="NCBI Taxonomy" id="2972489"/>
    <lineage>
        <taxon>Bacteria</taxon>
        <taxon>Bacillati</taxon>
        <taxon>Bacillota</taxon>
        <taxon>Bacilli</taxon>
        <taxon>Bacillales</taxon>
        <taxon>Paenibacillaceae</taxon>
        <taxon>Paenibacillus</taxon>
    </lineage>
</organism>
<evidence type="ECO:0000256" key="2">
    <source>
        <dbReference type="ARBA" id="ARBA00022801"/>
    </source>
</evidence>
<dbReference type="EMBL" id="JANQBD010000010">
    <property type="protein sequence ID" value="MCR8632490.1"/>
    <property type="molecule type" value="Genomic_DNA"/>
</dbReference>
<dbReference type="Gene3D" id="3.40.720.10">
    <property type="entry name" value="Alkaline Phosphatase, subunit A"/>
    <property type="match status" value="1"/>
</dbReference>
<reference evidence="4 5" key="1">
    <citation type="submission" date="2022-08" db="EMBL/GenBank/DDBJ databases">
        <title>Paenibacillus endoradicis sp. nov., Paenibacillus radicibacter sp. nov and Paenibacillus pararadicis sp. nov., three cold-adapted plant growth-promoting bacteria isolated from root of Larix gmelinii in Great Khingan.</title>
        <authorList>
            <person name="Xue H."/>
        </authorList>
    </citation>
    <scope>NUCLEOTIDE SEQUENCE [LARGE SCALE GENOMIC DNA]</scope>
    <source>
        <strain evidence="4 5">N5-1-1-5</strain>
    </source>
</reference>
<dbReference type="Pfam" id="PF00884">
    <property type="entry name" value="Sulfatase"/>
    <property type="match status" value="1"/>
</dbReference>
<accession>A0ABT1YKI6</accession>
<dbReference type="PANTHER" id="PTHR45953">
    <property type="entry name" value="IDURONATE 2-SULFATASE"/>
    <property type="match status" value="1"/>
</dbReference>
<comment type="caution">
    <text evidence="4">The sequence shown here is derived from an EMBL/GenBank/DDBJ whole genome shotgun (WGS) entry which is preliminary data.</text>
</comment>
<evidence type="ECO:0000256" key="1">
    <source>
        <dbReference type="ARBA" id="ARBA00022723"/>
    </source>
</evidence>
<name>A0ABT1YKI6_9BACL</name>
<evidence type="ECO:0000313" key="4">
    <source>
        <dbReference type="EMBL" id="MCR8632490.1"/>
    </source>
</evidence>
<gene>
    <name evidence="4" type="ORF">NV381_14890</name>
</gene>
<evidence type="ECO:0000259" key="3">
    <source>
        <dbReference type="Pfam" id="PF00884"/>
    </source>
</evidence>
<dbReference type="PANTHER" id="PTHR45953:SF1">
    <property type="entry name" value="IDURONATE 2-SULFATASE"/>
    <property type="match status" value="1"/>
</dbReference>
<sequence>MENGLGAGVKPNVILITSDHHRWDYMGCAGEESIKTPNLDRLAARGTMVNRTYCNAPLCVPSRIAITSGRYPMNTGCFTNRHAINPQIPTFLHALRGNGYHTAMIGKLHHHVHVWDGDFIAHEADVQTLGFEHVHETSGKMGSGSIGCECQYTRFLREQGLLEAYRSWTGRFRQGNATMQPEEAWPWDKEFTQDAYIARKACEFLEQVSPHKPFYLHLGFVGPHDPYDAPQAYRDLNVSDVNVEDRIPSGAAGDGGRRELTKWQAYAACITEVDDRIGRVLDTLEAAGKLDHTVILYTSDHGDNAGDHGLWGKINLYEGSVHVPFIAAGPGIRQGAASNAIAELIDIGKTVCDFAGCSSHYLDQGLSLKPLLTGDVETHRMDAFCEMGSDKMLYDGRYKLMYGDLTRDTRKELQAAPYNGPAFGRPVNLPPDRISLYDLQEDPYEQRNLADDPEYRDIVAEMKEKLLNRLLRNMQSVPDDAGSVL</sequence>
<proteinExistence type="predicted"/>
<dbReference type="InterPro" id="IPR000917">
    <property type="entry name" value="Sulfatase_N"/>
</dbReference>
<keyword evidence="1" id="KW-0479">Metal-binding</keyword>
<dbReference type="Proteomes" id="UP001300012">
    <property type="component" value="Unassembled WGS sequence"/>
</dbReference>
<dbReference type="InterPro" id="IPR017850">
    <property type="entry name" value="Alkaline_phosphatase_core_sf"/>
</dbReference>
<feature type="domain" description="Sulfatase N-terminal" evidence="3">
    <location>
        <begin position="11"/>
        <end position="356"/>
    </location>
</feature>
<evidence type="ECO:0000313" key="5">
    <source>
        <dbReference type="Proteomes" id="UP001300012"/>
    </source>
</evidence>
<dbReference type="SUPFAM" id="SSF53649">
    <property type="entry name" value="Alkaline phosphatase-like"/>
    <property type="match status" value="1"/>
</dbReference>
<dbReference type="RefSeq" id="WP_258214081.1">
    <property type="nucleotide sequence ID" value="NZ_JANQBD010000010.1"/>
</dbReference>
<protein>
    <submittedName>
        <fullName evidence="4">Sulfatase-like hydrolase/transferase</fullName>
    </submittedName>
</protein>